<evidence type="ECO:0000256" key="13">
    <source>
        <dbReference type="ARBA" id="ARBA00022953"/>
    </source>
</evidence>
<dbReference type="PROSITE" id="PS51657">
    <property type="entry name" value="PSRV_HELICASE"/>
    <property type="match status" value="1"/>
</dbReference>
<keyword evidence="3" id="KW-0489">Methyltransferase</keyword>
<evidence type="ECO:0000256" key="5">
    <source>
        <dbReference type="ARBA" id="ARBA00022670"/>
    </source>
</evidence>
<protein>
    <recommendedName>
        <fullName evidence="17">Non-structural replication polyprotein</fullName>
    </recommendedName>
</protein>
<dbReference type="PROSITE" id="PS51743">
    <property type="entry name" value="ALPHAVIRUS_MT"/>
    <property type="match status" value="1"/>
</dbReference>
<evidence type="ECO:0000256" key="11">
    <source>
        <dbReference type="ARBA" id="ARBA00022840"/>
    </source>
</evidence>
<name>A0A109RXN1_9VIRU</name>
<dbReference type="InterPro" id="IPR043629">
    <property type="entry name" value="Salyut_dom"/>
</dbReference>
<dbReference type="PANTHER" id="PTHR13037:SF24">
    <property type="entry name" value="POLYCOMB PROTEIN PCL-RELATED"/>
    <property type="match status" value="1"/>
</dbReference>
<keyword evidence="8" id="KW-0547">Nucleotide-binding</keyword>
<keyword evidence="9 18" id="KW-0378">Hydrolase</keyword>
<keyword evidence="5 18" id="KW-0645">Protease</keyword>
<dbReference type="GO" id="GO:0039648">
    <property type="term" value="P:symbiont-mediated perturbation of host ubiquitin-like protein modification"/>
    <property type="evidence" value="ECO:0007669"/>
    <property type="project" value="UniProtKB-KW"/>
</dbReference>
<dbReference type="GO" id="GO:0006396">
    <property type="term" value="P:RNA processing"/>
    <property type="evidence" value="ECO:0007669"/>
    <property type="project" value="InterPro"/>
</dbReference>
<dbReference type="Pfam" id="PF19227">
    <property type="entry name" value="Salyut"/>
    <property type="match status" value="1"/>
</dbReference>
<dbReference type="GO" id="GO:0003723">
    <property type="term" value="F:RNA binding"/>
    <property type="evidence" value="ECO:0007669"/>
    <property type="project" value="InterPro"/>
</dbReference>
<evidence type="ECO:0000256" key="14">
    <source>
        <dbReference type="ARBA" id="ARBA00023268"/>
    </source>
</evidence>
<proteinExistence type="inferred from homology"/>
<dbReference type="PROSITE" id="PS51738">
    <property type="entry name" value="PEPTIDASE_C21"/>
    <property type="match status" value="1"/>
</dbReference>
<dbReference type="GO" id="GO:0039694">
    <property type="term" value="P:viral RNA genome replication"/>
    <property type="evidence" value="ECO:0007669"/>
    <property type="project" value="InterPro"/>
</dbReference>
<dbReference type="EMBL" id="KT834406">
    <property type="protein sequence ID" value="AMC38501.1"/>
    <property type="molecule type" value="Genomic_RNA"/>
</dbReference>
<evidence type="ECO:0000256" key="1">
    <source>
        <dbReference type="ARBA" id="ARBA00022484"/>
    </source>
</evidence>
<dbReference type="PROSITE" id="PS50507">
    <property type="entry name" value="RDRP_SSRNA_POS"/>
    <property type="match status" value="1"/>
</dbReference>
<dbReference type="GO" id="GO:0006508">
    <property type="term" value="P:proteolysis"/>
    <property type="evidence" value="ECO:0007669"/>
    <property type="project" value="UniProtKB-KW"/>
</dbReference>
<evidence type="ECO:0000256" key="7">
    <source>
        <dbReference type="ARBA" id="ARBA00022695"/>
    </source>
</evidence>
<dbReference type="Gene3D" id="3.40.50.300">
    <property type="entry name" value="P-loop containing nucleotide triphosphate hydrolases"/>
    <property type="match status" value="1"/>
</dbReference>
<keyword evidence="1" id="KW-0696">RNA-directed RNA polymerase</keyword>
<evidence type="ECO:0000256" key="8">
    <source>
        <dbReference type="ARBA" id="ARBA00022741"/>
    </source>
</evidence>
<feature type="domain" description="(+)RNA virus helicase C-terminal" evidence="21">
    <location>
        <begin position="909"/>
        <end position="1199"/>
    </location>
</feature>
<keyword evidence="11" id="KW-0067">ATP-binding</keyword>
<evidence type="ECO:0000256" key="10">
    <source>
        <dbReference type="ARBA" id="ARBA00022807"/>
    </source>
</evidence>
<dbReference type="GO" id="GO:0003968">
    <property type="term" value="F:RNA-directed RNA polymerase activity"/>
    <property type="evidence" value="ECO:0007669"/>
    <property type="project" value="UniProtKB-KW"/>
</dbReference>
<accession>A0A109RXN1</accession>
<dbReference type="GO" id="GO:0008174">
    <property type="term" value="F:mRNA methyltransferase activity"/>
    <property type="evidence" value="ECO:0007669"/>
    <property type="project" value="UniProtKB-UniRule"/>
</dbReference>
<dbReference type="GO" id="GO:0004197">
    <property type="term" value="F:cysteine-type endopeptidase activity"/>
    <property type="evidence" value="ECO:0007669"/>
    <property type="project" value="UniProtKB-UniRule"/>
</dbReference>
<dbReference type="Pfam" id="PF01443">
    <property type="entry name" value="Viral_helicase1"/>
    <property type="match status" value="1"/>
</dbReference>
<evidence type="ECO:0000256" key="3">
    <source>
        <dbReference type="ARBA" id="ARBA00022603"/>
    </source>
</evidence>
<feature type="compositionally biased region" description="Polar residues" evidence="19">
    <location>
        <begin position="662"/>
        <end position="677"/>
    </location>
</feature>
<feature type="region of interest" description="Disordered" evidence="19">
    <location>
        <begin position="582"/>
        <end position="705"/>
    </location>
</feature>
<evidence type="ECO:0000256" key="4">
    <source>
        <dbReference type="ARBA" id="ARBA00022662"/>
    </source>
</evidence>
<reference evidence="23" key="1">
    <citation type="journal article" date="2016" name="Virus Genes">
        <title>A highly divergent isolate of tomato blistering mosaic virus from Solanum violaefolium.</title>
        <authorList>
            <person name="Blawid R."/>
            <person name="Hayashi E.A."/>
            <person name="Rezende J.A."/>
            <person name="Kitajima E.W."/>
            <person name="Nagata T."/>
        </authorList>
    </citation>
    <scope>NUCLEOTIDE SEQUENCE</scope>
    <source>
        <strain evidence="23">SP-01</strain>
    </source>
</reference>
<evidence type="ECO:0000256" key="15">
    <source>
        <dbReference type="ARBA" id="ARBA00045135"/>
    </source>
</evidence>
<dbReference type="Gene3D" id="3.90.70.100">
    <property type="match status" value="1"/>
</dbReference>
<keyword evidence="4" id="KW-1130">Modulation of host ubiquitin pathway by virus</keyword>
<feature type="domain" description="Alphavirus-like MT" evidence="22">
    <location>
        <begin position="58"/>
        <end position="219"/>
    </location>
</feature>
<evidence type="ECO:0000256" key="9">
    <source>
        <dbReference type="ARBA" id="ARBA00022801"/>
    </source>
</evidence>
<dbReference type="GO" id="GO:0016556">
    <property type="term" value="P:mRNA modification"/>
    <property type="evidence" value="ECO:0007669"/>
    <property type="project" value="InterPro"/>
</dbReference>
<dbReference type="InterPro" id="IPR002588">
    <property type="entry name" value="Alphavirus-like_MT_dom"/>
</dbReference>
<dbReference type="SUPFAM" id="SSF56672">
    <property type="entry name" value="DNA/RNA polymerases"/>
    <property type="match status" value="1"/>
</dbReference>
<dbReference type="InterPro" id="IPR008043">
    <property type="entry name" value="Peptidase_C21"/>
</dbReference>
<keyword evidence="12" id="KW-1127">Modulation of host ubiquitin pathway by viral deubiquitinase</keyword>
<dbReference type="SUPFAM" id="SSF52540">
    <property type="entry name" value="P-loop containing nucleoside triphosphate hydrolases"/>
    <property type="match status" value="2"/>
</dbReference>
<evidence type="ECO:0000313" key="23">
    <source>
        <dbReference type="EMBL" id="AMC38501.1"/>
    </source>
</evidence>
<keyword evidence="6" id="KW-0808">Transferase</keyword>
<dbReference type="InterPro" id="IPR027351">
    <property type="entry name" value="(+)RNA_virus_helicase_core_dom"/>
</dbReference>
<keyword evidence="13" id="KW-0693">Viral RNA replication</keyword>
<dbReference type="InterPro" id="IPR043502">
    <property type="entry name" value="DNA/RNA_pol_sf"/>
</dbReference>
<dbReference type="Pfam" id="PF01660">
    <property type="entry name" value="Vmethyltransf"/>
    <property type="match status" value="1"/>
</dbReference>
<dbReference type="PANTHER" id="PTHR13037">
    <property type="entry name" value="FORMIN"/>
    <property type="match status" value="1"/>
</dbReference>
<dbReference type="GO" id="GO:0005524">
    <property type="term" value="F:ATP binding"/>
    <property type="evidence" value="ECO:0007669"/>
    <property type="project" value="UniProtKB-KW"/>
</dbReference>
<evidence type="ECO:0000256" key="19">
    <source>
        <dbReference type="SAM" id="MobiDB-lite"/>
    </source>
</evidence>
<comment type="function">
    <text evidence="15">RNA-directed RNA polymerase is responsible for the replication and transcription of the genome.</text>
</comment>
<dbReference type="InterPro" id="IPR007094">
    <property type="entry name" value="RNA-dir_pol_PSvirus"/>
</dbReference>
<evidence type="ECO:0000256" key="17">
    <source>
        <dbReference type="ARBA" id="ARBA00047193"/>
    </source>
</evidence>
<feature type="domain" description="RdRp catalytic" evidence="20">
    <location>
        <begin position="1541"/>
        <end position="1647"/>
    </location>
</feature>
<dbReference type="Pfam" id="PF05381">
    <property type="entry name" value="Peptidase_C21"/>
    <property type="match status" value="1"/>
</dbReference>
<dbReference type="InterPro" id="IPR027417">
    <property type="entry name" value="P-loop_NTPase"/>
</dbReference>
<keyword evidence="14" id="KW-0511">Multifunctional enzyme</keyword>
<evidence type="ECO:0000256" key="16">
    <source>
        <dbReference type="ARBA" id="ARBA00046330"/>
    </source>
</evidence>
<evidence type="ECO:0000259" key="22">
    <source>
        <dbReference type="PROSITE" id="PS51743"/>
    </source>
</evidence>
<feature type="active site" description="For protease activity" evidence="18">
    <location>
        <position position="749"/>
    </location>
</feature>
<dbReference type="InterPro" id="IPR001788">
    <property type="entry name" value="RNA-dep_RNA_pol_alsuvir"/>
</dbReference>
<feature type="active site" description="For protease activity" evidence="18">
    <location>
        <position position="835"/>
    </location>
</feature>
<dbReference type="GO" id="GO:0032259">
    <property type="term" value="P:methylation"/>
    <property type="evidence" value="ECO:0007669"/>
    <property type="project" value="UniProtKB-KW"/>
</dbReference>
<evidence type="ECO:0000256" key="18">
    <source>
        <dbReference type="PROSITE-ProRule" id="PRU01074"/>
    </source>
</evidence>
<evidence type="ECO:0000256" key="12">
    <source>
        <dbReference type="ARBA" id="ARBA00022876"/>
    </source>
</evidence>
<keyword evidence="10 18" id="KW-0788">Thiol protease</keyword>
<evidence type="ECO:0000256" key="6">
    <source>
        <dbReference type="ARBA" id="ARBA00022679"/>
    </source>
</evidence>
<dbReference type="GO" id="GO:0006351">
    <property type="term" value="P:DNA-templated transcription"/>
    <property type="evidence" value="ECO:0007669"/>
    <property type="project" value="InterPro"/>
</dbReference>
<dbReference type="CDD" id="cd23247">
    <property type="entry name" value="Tymoviridae_RdRp"/>
    <property type="match status" value="1"/>
</dbReference>
<keyword evidence="2" id="KW-0945">Host-virus interaction</keyword>
<evidence type="ECO:0000256" key="2">
    <source>
        <dbReference type="ARBA" id="ARBA00022581"/>
    </source>
</evidence>
<dbReference type="Pfam" id="PF00978">
    <property type="entry name" value="RdRP_2"/>
    <property type="match status" value="1"/>
</dbReference>
<feature type="compositionally biased region" description="Pro residues" evidence="19">
    <location>
        <begin position="603"/>
        <end position="615"/>
    </location>
</feature>
<comment type="similarity">
    <text evidence="16">Belongs to the Tymoviridae non-structural replication polyprotein family.</text>
</comment>
<dbReference type="InterPro" id="IPR043181">
    <property type="entry name" value="TYMV_endopept_dom"/>
</dbReference>
<sequence>MSFQAALDALSSTSHRDAATNPILNSVVTPLQESLTTYPWLLPKEAVPFLLASGIPNSGLGTTPHPHPTHKVIETFLLYNHWSCLASQPSTVMFMKPSKFSKLQAQNPNFSHLCNYRLTSADTPRYPETSLSYPHTQNVFMHDALMYFSPSQILDLFLKSPEITSLYASLVVPPESDFTDLSLFPHIYQYSITGSTLHYIPEGHHAGAYNQPIHALDWLKIHSILSSQLNLSVTKLDSWGPVHSLLIQRDLPPNHPSRNLNFGQAVAQEIPFLQNRSPRLRRNKPSPTTHIQSALSALFPAQTNADVLVSFKVPDCLELPQATFLQQPLRHRLVPLQVYNALFTYTRAVRTLRTSDPAGFVRTQSNKPEYNWVTPNAWDNLQTFALMNAPIRPKVFYEFFLNPFQRLKLHFLQHWQKYLILSSPALSTLVLSPLLLNLKSPIPVPSLESVFRRQLKPPSSLHLKLPFLPGKPVTEIPLPNWLSNFLFHLHHRLPSLAPTVPIRPVIKWDHPPLLQVLPSPKTTLPLLALIPSSLYVAHRIFGNLPLQQIHDTYHTNLHPEQFSLSWSLVPYQVNSPAPFLPYLLPQDTSSPQPNQPRPFHTPLTPPPMTPAPPTQNLPKESEEDKSSSPQPSTDSPKPCSTTPATTPVVPPPPEHVQTTTPSSSNPIFGDSTVTFTGAINHGLSEKPVVPAHPHTESPTPPLLSDPTAAGDVVPFHTLYPAAYYANTANFQIRARVVPSSNLPMPKLNCLLVAFAKQSFYPLESLWDALQSLLPDSLLSNPEIDNIGMSTDLLTALCYHFHLQALLHTPHGDHPFGIISASTCLHISYTPGPPRHFSSFVRFTGSLPGSNPSSEPLVRHALRFKHNEHYLPFTQAHLHEVSMTHAKNLISNMKNGFDGILSTITKSSSSGPSPQQSILILDSICDTTTPRKVPVIHIAGFAGCGKTHPIQQLLKTKPFHDYRISTPTNELRSEWKRDMDPSPANLWRFSTWESSLLKHSSILIIDEIYKLPRGYLDLSIVADPNLKLVIILGDPLQGEYHSISPHSSNSRLPSEINRLRPYIDCYCWWTYRLPKAIANLFHIETFSNKRGFVSTVQTHPPNSKNLVNSHSTASALNSLGHHAITISSSQGITFQDANTILLDRHTNLLSPNNCLVALTRSRTGVLFIGNLHLASSSFGTNYMFSQALSGSPIDLMSCFPHLFPHLPVMHSPITSRTVRYVAGHSHNPLVNHKLQSRINKKTVLPPHIPVDHDLDVLLHNPVFLGNTLDERLPCNHLPPTRLPLHTELMPTNPSSTSFSQPEPLFQTPFSHAILGETFENLSAFFLPAHDPQLREIVYKDSSSNQFPWLDRPFHLSCQPSSLISAIHSPASDPTLLPSSIKKRLRFRPSSAPYSITSNDQILGHHLFSSLCKSYNRSPSSVEPFNQELFAECISINEYSQLSSKTRATIVANHSRSDPDWRYTTVKIFAKAQHKVNDGSIFGSWKACQTLALMHDYIILILGPVKKYQRIIDSRDRPPHIYIHCGHTPQQLSDWSQTHLKGSKYLANDYTSFDQSQHGEAVVLELLKMQRLSLPPFFLSLHLHLKTSIETQFGPLTCMRLTGEPGTYDDNSDYNLAVIFSKYSISSEPIMISGDDSVICGDPPINPHWSEIQHLLHLKFKTESSSNPLFCGYYVSPFGACRNPLALFAKLMICVDDSTLPDKVLSYLSEFSIGHVLGDVVTQILPSHLISYQSACHDFFCRNCTPSQKLMLSLDPIPESKLLKLILKVRWASKSFFSMLPQKARDILVSTHAIQSMPFDPKVSQLESELLPNYN</sequence>
<keyword evidence="7" id="KW-0548">Nucleotidyltransferase</keyword>
<organism evidence="23">
    <name type="scientific">Tomato blistering mosaic virus</name>
    <dbReference type="NCBI Taxonomy" id="1010616"/>
    <lineage>
        <taxon>Viruses</taxon>
        <taxon>Riboviria</taxon>
        <taxon>Orthornavirae</taxon>
        <taxon>Kitrinoviricota</taxon>
        <taxon>Alsuviricetes</taxon>
        <taxon>Tymovirales</taxon>
        <taxon>Tymoviridae</taxon>
        <taxon>Tymovirus</taxon>
        <taxon>Tymovirus lycopersici</taxon>
    </lineage>
</organism>
<evidence type="ECO:0000259" key="20">
    <source>
        <dbReference type="PROSITE" id="PS50507"/>
    </source>
</evidence>
<evidence type="ECO:0000259" key="21">
    <source>
        <dbReference type="PROSITE" id="PS51657"/>
    </source>
</evidence>